<organism evidence="2">
    <name type="scientific">hydrothermal vent metagenome</name>
    <dbReference type="NCBI Taxonomy" id="652676"/>
    <lineage>
        <taxon>unclassified sequences</taxon>
        <taxon>metagenomes</taxon>
        <taxon>ecological metagenomes</taxon>
    </lineage>
</organism>
<dbReference type="InterPro" id="IPR005133">
    <property type="entry name" value="PhaG_MnhG_YufB"/>
</dbReference>
<dbReference type="EMBL" id="UOGD01000235">
    <property type="protein sequence ID" value="VAX22734.1"/>
    <property type="molecule type" value="Genomic_DNA"/>
</dbReference>
<protein>
    <recommendedName>
        <fullName evidence="3">Na(+) H(+) antiporter subunit G</fullName>
    </recommendedName>
</protein>
<reference evidence="2" key="1">
    <citation type="submission" date="2018-06" db="EMBL/GenBank/DDBJ databases">
        <authorList>
            <person name="Zhirakovskaya E."/>
        </authorList>
    </citation>
    <scope>NUCLEOTIDE SEQUENCE</scope>
</reference>
<dbReference type="AlphaFoldDB" id="A0A3B1CFB3"/>
<feature type="transmembrane region" description="Helical" evidence="1">
    <location>
        <begin position="61"/>
        <end position="82"/>
    </location>
</feature>
<name>A0A3B1CFB3_9ZZZZ</name>
<keyword evidence="1" id="KW-0812">Transmembrane</keyword>
<feature type="transmembrane region" description="Helical" evidence="1">
    <location>
        <begin position="6"/>
        <end position="25"/>
    </location>
</feature>
<evidence type="ECO:0008006" key="3">
    <source>
        <dbReference type="Google" id="ProtNLM"/>
    </source>
</evidence>
<proteinExistence type="predicted"/>
<dbReference type="NCBIfam" id="NF009314">
    <property type="entry name" value="PRK12674.1-2"/>
    <property type="match status" value="1"/>
</dbReference>
<evidence type="ECO:0000256" key="1">
    <source>
        <dbReference type="SAM" id="Phobius"/>
    </source>
</evidence>
<keyword evidence="1" id="KW-0472">Membrane</keyword>
<evidence type="ECO:0000313" key="2">
    <source>
        <dbReference type="EMBL" id="VAX22734.1"/>
    </source>
</evidence>
<dbReference type="Pfam" id="PF03334">
    <property type="entry name" value="PhaG_MnhG_YufB"/>
    <property type="match status" value="1"/>
</dbReference>
<dbReference type="GO" id="GO:0015385">
    <property type="term" value="F:sodium:proton antiporter activity"/>
    <property type="evidence" value="ECO:0007669"/>
    <property type="project" value="TreeGrafter"/>
</dbReference>
<dbReference type="NCBIfam" id="TIGR01300">
    <property type="entry name" value="CPA3_mnhG_phaG"/>
    <property type="match status" value="1"/>
</dbReference>
<accession>A0A3B1CFB3</accession>
<sequence length="113" mass="12451">MLWYIGIFLVSIGVVFLFLGALGIYRMPDVYTRLQAGTKATTLGALGTIIGVGLIQPEWFWKTLIIAIFIAISNPISSHALARGSYKNGIKPFLNDEDGIDAYADVKEEEVDR</sequence>
<dbReference type="PANTHER" id="PTHR34703:SF1">
    <property type="entry name" value="ANTIPORTER SUBUNIT MNHG2-RELATED"/>
    <property type="match status" value="1"/>
</dbReference>
<dbReference type="PANTHER" id="PTHR34703">
    <property type="entry name" value="ANTIPORTER SUBUNIT MNHG2-RELATED"/>
    <property type="match status" value="1"/>
</dbReference>
<keyword evidence="1" id="KW-1133">Transmembrane helix</keyword>
<gene>
    <name evidence="2" type="ORF">MNBD_IGNAVI01-3160</name>
</gene>